<sequence length="257" mass="27756">MATLVKLRMPLLQVAAVLALLGLWQWGTASGVLDTFVVGTPGETLGQLKNWIVDGTLLQSSLSTMQVLLLGWGIGTLLGVIIGAAIGLNEFLRLVTDPFITFFNGMPRLILYPFLAVWLGFGLQAKVLLVVLVIVVVVITIVASGFRDVDPELINNSKLMGARRLDIARNVYAPALATWLIGSARVTLGYAFQASITAEFIGSSKGLGYLVVFGESRFNMNEIWAALAAVIAIAWALDGLIRLWERRATRWSGAGAR</sequence>
<feature type="domain" description="ABC transmembrane type-1" evidence="8">
    <location>
        <begin position="61"/>
        <end position="242"/>
    </location>
</feature>
<evidence type="ECO:0000256" key="5">
    <source>
        <dbReference type="ARBA" id="ARBA00022989"/>
    </source>
</evidence>
<proteinExistence type="inferred from homology"/>
<dbReference type="PROSITE" id="PS50928">
    <property type="entry name" value="ABC_TM1"/>
    <property type="match status" value="1"/>
</dbReference>
<feature type="transmembrane region" description="Helical" evidence="7">
    <location>
        <begin position="100"/>
        <end position="121"/>
    </location>
</feature>
<evidence type="ECO:0000313" key="9">
    <source>
        <dbReference type="EMBL" id="UWP85531.1"/>
    </source>
</evidence>
<comment type="similarity">
    <text evidence="7">Belongs to the binding-protein-dependent transport system permease family.</text>
</comment>
<feature type="transmembrane region" description="Helical" evidence="7">
    <location>
        <begin position="167"/>
        <end position="192"/>
    </location>
</feature>
<evidence type="ECO:0000256" key="4">
    <source>
        <dbReference type="ARBA" id="ARBA00022692"/>
    </source>
</evidence>
<keyword evidence="4 7" id="KW-0812">Transmembrane</keyword>
<evidence type="ECO:0000256" key="6">
    <source>
        <dbReference type="ARBA" id="ARBA00023136"/>
    </source>
</evidence>
<evidence type="ECO:0000256" key="3">
    <source>
        <dbReference type="ARBA" id="ARBA00022475"/>
    </source>
</evidence>
<keyword evidence="5 7" id="KW-1133">Transmembrane helix</keyword>
<accession>A0ABY5W8Y3</accession>
<gene>
    <name evidence="9" type="ORF">Dfulv_15325</name>
</gene>
<dbReference type="InterPro" id="IPR035906">
    <property type="entry name" value="MetI-like_sf"/>
</dbReference>
<evidence type="ECO:0000256" key="2">
    <source>
        <dbReference type="ARBA" id="ARBA00022448"/>
    </source>
</evidence>
<keyword evidence="2 7" id="KW-0813">Transport</keyword>
<evidence type="ECO:0000259" key="8">
    <source>
        <dbReference type="PROSITE" id="PS50928"/>
    </source>
</evidence>
<dbReference type="Gene3D" id="1.10.3720.10">
    <property type="entry name" value="MetI-like"/>
    <property type="match status" value="1"/>
</dbReference>
<dbReference type="RefSeq" id="WP_259863658.1">
    <property type="nucleotide sequence ID" value="NZ_BAAAST010000014.1"/>
</dbReference>
<dbReference type="SUPFAM" id="SSF161098">
    <property type="entry name" value="MetI-like"/>
    <property type="match status" value="1"/>
</dbReference>
<feature type="transmembrane region" description="Helical" evidence="7">
    <location>
        <begin position="67"/>
        <end position="88"/>
    </location>
</feature>
<evidence type="ECO:0000256" key="7">
    <source>
        <dbReference type="RuleBase" id="RU363032"/>
    </source>
</evidence>
<dbReference type="Proteomes" id="UP001059617">
    <property type="component" value="Chromosome"/>
</dbReference>
<organism evidence="9 10">
    <name type="scientific">Dactylosporangium fulvum</name>
    <dbReference type="NCBI Taxonomy" id="53359"/>
    <lineage>
        <taxon>Bacteria</taxon>
        <taxon>Bacillati</taxon>
        <taxon>Actinomycetota</taxon>
        <taxon>Actinomycetes</taxon>
        <taxon>Micromonosporales</taxon>
        <taxon>Micromonosporaceae</taxon>
        <taxon>Dactylosporangium</taxon>
    </lineage>
</organism>
<name>A0ABY5W8Y3_9ACTN</name>
<comment type="subcellular location">
    <subcellularLocation>
        <location evidence="1 7">Cell membrane</location>
        <topology evidence="1 7">Multi-pass membrane protein</topology>
    </subcellularLocation>
</comment>
<dbReference type="Pfam" id="PF00528">
    <property type="entry name" value="BPD_transp_1"/>
    <property type="match status" value="1"/>
</dbReference>
<feature type="transmembrane region" description="Helical" evidence="7">
    <location>
        <begin position="223"/>
        <end position="241"/>
    </location>
</feature>
<feature type="transmembrane region" description="Helical" evidence="7">
    <location>
        <begin position="127"/>
        <end position="146"/>
    </location>
</feature>
<protein>
    <submittedName>
        <fullName evidence="9">ABC transporter permease</fullName>
    </submittedName>
</protein>
<dbReference type="InterPro" id="IPR000515">
    <property type="entry name" value="MetI-like"/>
</dbReference>
<dbReference type="PANTHER" id="PTHR30151:SF20">
    <property type="entry name" value="ABC TRANSPORTER PERMEASE PROTEIN HI_0355-RELATED"/>
    <property type="match status" value="1"/>
</dbReference>
<dbReference type="CDD" id="cd06261">
    <property type="entry name" value="TM_PBP2"/>
    <property type="match status" value="1"/>
</dbReference>
<evidence type="ECO:0000256" key="1">
    <source>
        <dbReference type="ARBA" id="ARBA00004651"/>
    </source>
</evidence>
<keyword evidence="6 7" id="KW-0472">Membrane</keyword>
<dbReference type="EMBL" id="CP073720">
    <property type="protein sequence ID" value="UWP85531.1"/>
    <property type="molecule type" value="Genomic_DNA"/>
</dbReference>
<evidence type="ECO:0000313" key="10">
    <source>
        <dbReference type="Proteomes" id="UP001059617"/>
    </source>
</evidence>
<dbReference type="PANTHER" id="PTHR30151">
    <property type="entry name" value="ALKANE SULFONATE ABC TRANSPORTER-RELATED, MEMBRANE SUBUNIT"/>
    <property type="match status" value="1"/>
</dbReference>
<reference evidence="9" key="2">
    <citation type="submission" date="2022-09" db="EMBL/GenBank/DDBJ databases">
        <title>Biosynthetic gene clusters of Dactylosporangioum fulvum.</title>
        <authorList>
            <person name="Caradec T."/>
        </authorList>
    </citation>
    <scope>NUCLEOTIDE SEQUENCE</scope>
    <source>
        <strain evidence="9">NRRL B-16292</strain>
    </source>
</reference>
<keyword evidence="3" id="KW-1003">Cell membrane</keyword>
<reference evidence="9" key="1">
    <citation type="submission" date="2021-04" db="EMBL/GenBank/DDBJ databases">
        <authorList>
            <person name="Hartkoorn R.C."/>
            <person name="Beaudoing E."/>
            <person name="Hot D."/>
        </authorList>
    </citation>
    <scope>NUCLEOTIDE SEQUENCE</scope>
    <source>
        <strain evidence="9">NRRL B-16292</strain>
    </source>
</reference>
<keyword evidence="10" id="KW-1185">Reference proteome</keyword>